<dbReference type="EMBL" id="NESQ01000031">
    <property type="protein sequence ID" value="PUU82294.1"/>
    <property type="molecule type" value="Genomic_DNA"/>
</dbReference>
<organism evidence="2 3">
    <name type="scientific">Tuber borchii</name>
    <name type="common">White truffle</name>
    <dbReference type="NCBI Taxonomy" id="42251"/>
    <lineage>
        <taxon>Eukaryota</taxon>
        <taxon>Fungi</taxon>
        <taxon>Dikarya</taxon>
        <taxon>Ascomycota</taxon>
        <taxon>Pezizomycotina</taxon>
        <taxon>Pezizomycetes</taxon>
        <taxon>Pezizales</taxon>
        <taxon>Tuberaceae</taxon>
        <taxon>Tuber</taxon>
    </lineage>
</organism>
<keyword evidence="1" id="KW-1133">Transmembrane helix</keyword>
<proteinExistence type="predicted"/>
<keyword evidence="3" id="KW-1185">Reference proteome</keyword>
<comment type="caution">
    <text evidence="2">The sequence shown here is derived from an EMBL/GenBank/DDBJ whole genome shotgun (WGS) entry which is preliminary data.</text>
</comment>
<keyword evidence="1" id="KW-0812">Transmembrane</keyword>
<keyword evidence="1" id="KW-0472">Membrane</keyword>
<reference evidence="2 3" key="1">
    <citation type="submission" date="2017-04" db="EMBL/GenBank/DDBJ databases">
        <title>Draft genome sequence of Tuber borchii Vittad., a whitish edible truffle.</title>
        <authorList>
            <consortium name="DOE Joint Genome Institute"/>
            <person name="Murat C."/>
            <person name="Kuo A."/>
            <person name="Barry K.W."/>
            <person name="Clum A."/>
            <person name="Dockter R.B."/>
            <person name="Fauchery L."/>
            <person name="Iotti M."/>
            <person name="Kohler A."/>
            <person name="Labutti K."/>
            <person name="Lindquist E.A."/>
            <person name="Lipzen A."/>
            <person name="Ohm R.A."/>
            <person name="Wang M."/>
            <person name="Grigoriev I.V."/>
            <person name="Zambonelli A."/>
            <person name="Martin F.M."/>
        </authorList>
    </citation>
    <scope>NUCLEOTIDE SEQUENCE [LARGE SCALE GENOMIC DNA]</scope>
    <source>
        <strain evidence="2 3">Tbo3840</strain>
    </source>
</reference>
<gene>
    <name evidence="2" type="ORF">B9Z19DRAFT_1061981</name>
</gene>
<evidence type="ECO:0000313" key="3">
    <source>
        <dbReference type="Proteomes" id="UP000244722"/>
    </source>
</evidence>
<protein>
    <submittedName>
        <fullName evidence="2">Uncharacterized protein</fullName>
    </submittedName>
</protein>
<accession>A0A2T7A3K2</accession>
<feature type="transmembrane region" description="Helical" evidence="1">
    <location>
        <begin position="65"/>
        <end position="86"/>
    </location>
</feature>
<dbReference type="Proteomes" id="UP000244722">
    <property type="component" value="Unassembled WGS sequence"/>
</dbReference>
<evidence type="ECO:0000256" key="1">
    <source>
        <dbReference type="SAM" id="Phobius"/>
    </source>
</evidence>
<dbReference type="AlphaFoldDB" id="A0A2T7A3K2"/>
<evidence type="ECO:0000313" key="2">
    <source>
        <dbReference type="EMBL" id="PUU82294.1"/>
    </source>
</evidence>
<sequence length="192" mass="21738">MPPLYTLSVGKAEVEGSIVSPRNSQRFLFLSIRAAHWHTSNLEGVAPSLQYDGTGMYAYTARWPISPHTVPSVCFGIIIIVIIIILRGWKRFGWLVDTGSDDKGVVAGGGFRIDKACYRYRYGTPALTPRYYRSNLHKARGYRRGHGLYPKTQWKPVDPPVIILTIGVRAERMLEQQAPYRYTLQDRDGIPL</sequence>
<name>A0A2T7A3K2_TUBBO</name>